<name>A0AAJ8BP37_ASPNG</name>
<dbReference type="AlphaFoldDB" id="A0AAJ8BP37"/>
<evidence type="ECO:0000313" key="1">
    <source>
        <dbReference type="RefSeq" id="XP_059600659.1"/>
    </source>
</evidence>
<reference evidence="1" key="2">
    <citation type="submission" date="2025-08" db="UniProtKB">
        <authorList>
            <consortium name="RefSeq"/>
        </authorList>
    </citation>
    <scope>IDENTIFICATION</scope>
</reference>
<dbReference type="RefSeq" id="XP_059600659.1">
    <property type="nucleotide sequence ID" value="XM_059747714.1"/>
</dbReference>
<reference evidence="1" key="1">
    <citation type="submission" date="2025-02" db="EMBL/GenBank/DDBJ databases">
        <authorList>
            <consortium name="NCBI Genome Project"/>
        </authorList>
    </citation>
    <scope>NUCLEOTIDE SEQUENCE</scope>
</reference>
<dbReference type="KEGG" id="ang:An04g08540"/>
<dbReference type="VEuPathDB" id="FungiDB:An04g08540"/>
<sequence>MLYDKEAIETWIVVGHFQGVVGKQYGILKNHTLSPPAEDVEPLLLEVQQSTCQGDQATIGRIYRFFAVQCRVPPLNTLLQAVSSVVNGHPWSRYLGAEEQSDIFSGA</sequence>
<protein>
    <submittedName>
        <fullName evidence="1">Uncharacterized protein</fullName>
    </submittedName>
</protein>
<gene>
    <name evidence="1" type="ORF">An04g08540</name>
</gene>
<accession>A0AAJ8BP37</accession>
<proteinExistence type="predicted"/>
<dbReference type="GeneID" id="84591030"/>
<organism evidence="1">
    <name type="scientific">Aspergillus niger</name>
    <dbReference type="NCBI Taxonomy" id="5061"/>
    <lineage>
        <taxon>Eukaryota</taxon>
        <taxon>Fungi</taxon>
        <taxon>Dikarya</taxon>
        <taxon>Ascomycota</taxon>
        <taxon>Pezizomycotina</taxon>
        <taxon>Eurotiomycetes</taxon>
        <taxon>Eurotiomycetidae</taxon>
        <taxon>Eurotiales</taxon>
        <taxon>Aspergillaceae</taxon>
        <taxon>Aspergillus</taxon>
        <taxon>Aspergillus subgen. Circumdati</taxon>
    </lineage>
</organism>